<dbReference type="OrthoDB" id="5959833at2"/>
<evidence type="ECO:0000256" key="2">
    <source>
        <dbReference type="ARBA" id="ARBA00022692"/>
    </source>
</evidence>
<sequence>MRLIALLFLLLFVAAGIVFGALNADLVPFDFGFARASLPKGGAMLAFLLVGWVLGGLTAWVGTSFAHQRKRRRALRGGKVVNAKPA</sequence>
<keyword evidence="4 5" id="KW-0472">Membrane</keyword>
<organism evidence="7 8">
    <name type="scientific">Luteibacter yeojuensis</name>
    <dbReference type="NCBI Taxonomy" id="345309"/>
    <lineage>
        <taxon>Bacteria</taxon>
        <taxon>Pseudomonadati</taxon>
        <taxon>Pseudomonadota</taxon>
        <taxon>Gammaproteobacteria</taxon>
        <taxon>Lysobacterales</taxon>
        <taxon>Rhodanobacteraceae</taxon>
        <taxon>Luteibacter</taxon>
    </lineage>
</organism>
<evidence type="ECO:0000313" key="7">
    <source>
        <dbReference type="EMBL" id="KJV33144.1"/>
    </source>
</evidence>
<evidence type="ECO:0000313" key="8">
    <source>
        <dbReference type="Proteomes" id="UP000033651"/>
    </source>
</evidence>
<comment type="caution">
    <text evidence="7">The sequence shown here is derived from an EMBL/GenBank/DDBJ whole genome shotgun (WGS) entry which is preliminary data.</text>
</comment>
<evidence type="ECO:0000256" key="4">
    <source>
        <dbReference type="ARBA" id="ARBA00023136"/>
    </source>
</evidence>
<accession>A0A0F3KSR3</accession>
<name>A0A0F3KSR3_9GAMM</name>
<keyword evidence="3 5" id="KW-1133">Transmembrane helix</keyword>
<keyword evidence="2 5" id="KW-0812">Transmembrane</keyword>
<gene>
    <name evidence="7" type="ORF">VI08_11395</name>
</gene>
<dbReference type="PATRIC" id="fig|345309.4.peg.1625"/>
<evidence type="ECO:0000256" key="5">
    <source>
        <dbReference type="SAM" id="Phobius"/>
    </source>
</evidence>
<dbReference type="GO" id="GO:0005886">
    <property type="term" value="C:plasma membrane"/>
    <property type="evidence" value="ECO:0007669"/>
    <property type="project" value="InterPro"/>
</dbReference>
<protein>
    <recommendedName>
        <fullName evidence="6">Lipopolysaccharide assembly protein A domain-containing protein</fullName>
    </recommendedName>
</protein>
<evidence type="ECO:0000256" key="1">
    <source>
        <dbReference type="ARBA" id="ARBA00022475"/>
    </source>
</evidence>
<dbReference type="Pfam" id="PF06305">
    <property type="entry name" value="LapA_dom"/>
    <property type="match status" value="1"/>
</dbReference>
<evidence type="ECO:0000259" key="6">
    <source>
        <dbReference type="Pfam" id="PF06305"/>
    </source>
</evidence>
<feature type="domain" description="Lipopolysaccharide assembly protein A" evidence="6">
    <location>
        <begin position="22"/>
        <end position="74"/>
    </location>
</feature>
<proteinExistence type="predicted"/>
<dbReference type="Proteomes" id="UP000033651">
    <property type="component" value="Unassembled WGS sequence"/>
</dbReference>
<dbReference type="RefSeq" id="WP_045829718.1">
    <property type="nucleotide sequence ID" value="NZ_JZRB01000023.1"/>
</dbReference>
<dbReference type="InterPro" id="IPR010445">
    <property type="entry name" value="LapA_dom"/>
</dbReference>
<keyword evidence="8" id="KW-1185">Reference proteome</keyword>
<evidence type="ECO:0000256" key="3">
    <source>
        <dbReference type="ARBA" id="ARBA00022989"/>
    </source>
</evidence>
<dbReference type="AlphaFoldDB" id="A0A0F3KSR3"/>
<feature type="transmembrane region" description="Helical" evidence="5">
    <location>
        <begin position="44"/>
        <end position="66"/>
    </location>
</feature>
<reference evidence="7 8" key="1">
    <citation type="submission" date="2015-03" db="EMBL/GenBank/DDBJ databases">
        <title>Draft genome sequence of Luteibacter yeojuensis strain SU11.</title>
        <authorList>
            <person name="Sulaiman J."/>
            <person name="Priya K."/>
            <person name="Chan K.-G."/>
        </authorList>
    </citation>
    <scope>NUCLEOTIDE SEQUENCE [LARGE SCALE GENOMIC DNA]</scope>
    <source>
        <strain evidence="7 8">SU11</strain>
    </source>
</reference>
<keyword evidence="1" id="KW-1003">Cell membrane</keyword>
<dbReference type="EMBL" id="JZRB01000023">
    <property type="protein sequence ID" value="KJV33144.1"/>
    <property type="molecule type" value="Genomic_DNA"/>
</dbReference>